<feature type="domain" description="Glycosyltransferase subfamily 4-like N-terminal" evidence="18">
    <location>
        <begin position="12"/>
        <end position="189"/>
    </location>
</feature>
<evidence type="ECO:0000256" key="4">
    <source>
        <dbReference type="ARBA" id="ARBA00006122"/>
    </source>
</evidence>
<dbReference type="InterPro" id="IPR001296">
    <property type="entry name" value="Glyco_trans_1"/>
</dbReference>
<evidence type="ECO:0000256" key="6">
    <source>
        <dbReference type="ARBA" id="ARBA00012649"/>
    </source>
</evidence>
<dbReference type="EC" id="2.4.1.132" evidence="6 16"/>
<dbReference type="PANTHER" id="PTHR45918">
    <property type="entry name" value="ALPHA-1,3/1,6-MANNOSYLTRANSFERASE ALG2"/>
    <property type="match status" value="1"/>
</dbReference>
<reference evidence="19" key="2">
    <citation type="submission" date="2021-01" db="EMBL/GenBank/DDBJ databases">
        <authorList>
            <person name="Schikora-Tamarit M.A."/>
        </authorList>
    </citation>
    <scope>NUCLEOTIDE SEQUENCE</scope>
    <source>
        <strain evidence="19">NCAIM Y.01608</strain>
    </source>
</reference>
<dbReference type="SUPFAM" id="SSF53756">
    <property type="entry name" value="UDP-Glycosyltransferase/glycogen phosphorylase"/>
    <property type="match status" value="1"/>
</dbReference>
<organism evidence="19 20">
    <name type="scientific">Ogataea polymorpha</name>
    <dbReference type="NCBI Taxonomy" id="460523"/>
    <lineage>
        <taxon>Eukaryota</taxon>
        <taxon>Fungi</taxon>
        <taxon>Dikarya</taxon>
        <taxon>Ascomycota</taxon>
        <taxon>Saccharomycotina</taxon>
        <taxon>Pichiomycetes</taxon>
        <taxon>Pichiales</taxon>
        <taxon>Pichiaceae</taxon>
        <taxon>Ogataea</taxon>
    </lineage>
</organism>
<evidence type="ECO:0000256" key="5">
    <source>
        <dbReference type="ARBA" id="ARBA00011969"/>
    </source>
</evidence>
<evidence type="ECO:0000259" key="18">
    <source>
        <dbReference type="Pfam" id="PF13439"/>
    </source>
</evidence>
<keyword evidence="10" id="KW-0812">Transmembrane</keyword>
<evidence type="ECO:0000256" key="14">
    <source>
        <dbReference type="ARBA" id="ARBA00045103"/>
    </source>
</evidence>
<dbReference type="InterPro" id="IPR027054">
    <property type="entry name" value="ALG2"/>
</dbReference>
<dbReference type="Proteomes" id="UP000788993">
    <property type="component" value="Unassembled WGS sequence"/>
</dbReference>
<dbReference type="GO" id="GO:0005789">
    <property type="term" value="C:endoplasmic reticulum membrane"/>
    <property type="evidence" value="ECO:0007669"/>
    <property type="project" value="UniProtKB-SubCell"/>
</dbReference>
<comment type="pathway">
    <text evidence="3 16">Protein modification; protein glycosylation.</text>
</comment>
<evidence type="ECO:0000256" key="1">
    <source>
        <dbReference type="ARBA" id="ARBA00003142"/>
    </source>
</evidence>
<dbReference type="GO" id="GO:0102704">
    <property type="term" value="F:GDP-Man:Man(2)GlcNAc(2)-PP-Dol alpha-1,6-mannosyltransferase activity"/>
    <property type="evidence" value="ECO:0007669"/>
    <property type="project" value="UniProtKB-UniRule"/>
</dbReference>
<keyword evidence="12" id="KW-1133">Transmembrane helix</keyword>
<dbReference type="Pfam" id="PF13439">
    <property type="entry name" value="Glyco_transf_4"/>
    <property type="match status" value="1"/>
</dbReference>
<evidence type="ECO:0000259" key="17">
    <source>
        <dbReference type="Pfam" id="PF00534"/>
    </source>
</evidence>
<dbReference type="RefSeq" id="XP_018209479.1">
    <property type="nucleotide sequence ID" value="XM_018357763.1"/>
</dbReference>
<dbReference type="GO" id="GO:0033164">
    <property type="term" value="F:initiation-specific glycolipid 1,6-alpha-mannosyltransferase activity"/>
    <property type="evidence" value="ECO:0007669"/>
    <property type="project" value="EnsemblFungi"/>
</dbReference>
<evidence type="ECO:0000256" key="10">
    <source>
        <dbReference type="ARBA" id="ARBA00022692"/>
    </source>
</evidence>
<accession>A0A1B7SDJ0</accession>
<evidence type="ECO:0000313" key="20">
    <source>
        <dbReference type="Proteomes" id="UP000788993"/>
    </source>
</evidence>
<feature type="domain" description="Glycosyl transferase family 1" evidence="17">
    <location>
        <begin position="290"/>
        <end position="379"/>
    </location>
</feature>
<evidence type="ECO:0000256" key="2">
    <source>
        <dbReference type="ARBA" id="ARBA00004586"/>
    </source>
</evidence>
<evidence type="ECO:0000256" key="16">
    <source>
        <dbReference type="RuleBase" id="RU367136"/>
    </source>
</evidence>
<sequence>MNIIFIHPDLGIGGAERLVVDAAMALQPGNQVTVYTSHCDKSHCFEEVASDRLRTKVHGDFLPTHILGKFAILFAFLRQLYLVSVLVLNGTLKKTDVVFVDQLSYCLPLIYLFRGPQTKIIFYCHFPDKLLASHSGLIRKIYRLVFDAIEEFSMRFADKVLVNSEFTKKTVEKEFKSLRTESFNVVYPCVGDLSLEEASLKEVDNFFKESPFFLSINRFERKKNISLAIKKYHEFITKTESDHKLVIAGGYDPRVFENVHYLIELESLCERLSLPSITIRGKLIVAPRNTKVFFLPSVSSATKNALLARSQLLIYTPSFEHFGIVPVEAMRLGKPVLAEATGGPTETIVPYDNKEFTGYLVELVEDRWVEYLEHVQTLTETDLKQLAKRAQDRVEKLFSSKAMAVSLNRAIEECKPTKHNGQLILFALLALSLGATVKFIKGA</sequence>
<evidence type="ECO:0000256" key="3">
    <source>
        <dbReference type="ARBA" id="ARBA00004922"/>
    </source>
</evidence>
<gene>
    <name evidence="19" type="ORF">OGATHE_003134</name>
</gene>
<evidence type="ECO:0000256" key="8">
    <source>
        <dbReference type="ARBA" id="ARBA00022676"/>
    </source>
</evidence>
<dbReference type="EMBL" id="JAEUBD010001062">
    <property type="protein sequence ID" value="KAH3667611.1"/>
    <property type="molecule type" value="Genomic_DNA"/>
</dbReference>
<dbReference type="Gene3D" id="3.40.50.2000">
    <property type="entry name" value="Glycogen Phosphorylase B"/>
    <property type="match status" value="2"/>
</dbReference>
<comment type="catalytic activity">
    <reaction evidence="14 16">
        <text>a beta-D-Man-(1-&gt;4)-beta-D-GlcNAc-(1-&gt;4)-alpha-D-GlcNAc-diphospho-di-trans,poly-cis-dolichol + GDP-alpha-D-mannose = an alpha-D-Man-(1-&gt;3)-beta-D-Man-(1-&gt;4)-beta-D-GlcNAc-(1-&gt;4)-alpha-D-GlcNAc-diphospho-di-trans,poly-cis-dolichol + GDP + H(+)</text>
        <dbReference type="Rhea" id="RHEA:29515"/>
        <dbReference type="Rhea" id="RHEA-COMP:19511"/>
        <dbReference type="Rhea" id="RHEA-COMP:19513"/>
        <dbReference type="ChEBI" id="CHEBI:15378"/>
        <dbReference type="ChEBI" id="CHEBI:57527"/>
        <dbReference type="ChEBI" id="CHEBI:58189"/>
        <dbReference type="ChEBI" id="CHEBI:58472"/>
        <dbReference type="ChEBI" id="CHEBI:132510"/>
        <dbReference type="EC" id="2.4.1.132"/>
    </reaction>
    <physiologicalReaction direction="left-to-right" evidence="14 16">
        <dbReference type="Rhea" id="RHEA:29516"/>
    </physiologicalReaction>
</comment>
<comment type="catalytic activity">
    <reaction evidence="15 16">
        <text>an alpha-D-Man-(1-&gt;3)-beta-D-Man-(1-&gt;4)-beta-D-GlcNAc-(1-&gt;4)-alpha-D-GlcNAc-diphospho-di-trans,poly-cis-dolichol + GDP-alpha-D-mannose = an alpha-D-Man-(1-&gt;3)-[alpha-D-Man-(1-&gt;6)]-beta-D-Man-(1-&gt;4)-beta-D-GlcNAc-(1-&gt;4)-alpha-D-GlcNAc-diphospho-di-trans,poly-cis-dolichol + GDP + H(+)</text>
        <dbReference type="Rhea" id="RHEA:29519"/>
        <dbReference type="Rhea" id="RHEA-COMP:19513"/>
        <dbReference type="Rhea" id="RHEA-COMP:19515"/>
        <dbReference type="ChEBI" id="CHEBI:15378"/>
        <dbReference type="ChEBI" id="CHEBI:57527"/>
        <dbReference type="ChEBI" id="CHEBI:58189"/>
        <dbReference type="ChEBI" id="CHEBI:132510"/>
        <dbReference type="ChEBI" id="CHEBI:132511"/>
        <dbReference type="EC" id="2.4.1.257"/>
    </reaction>
    <physiologicalReaction direction="left-to-right" evidence="15 16">
        <dbReference type="Rhea" id="RHEA:29520"/>
    </physiologicalReaction>
</comment>
<evidence type="ECO:0000256" key="9">
    <source>
        <dbReference type="ARBA" id="ARBA00022679"/>
    </source>
</evidence>
<comment type="caution">
    <text evidence="19">The sequence shown here is derived from an EMBL/GenBank/DDBJ whole genome shotgun (WGS) entry which is preliminary data.</text>
</comment>
<keyword evidence="11 16" id="KW-0256">Endoplasmic reticulum</keyword>
<dbReference type="GO" id="GO:0006488">
    <property type="term" value="P:dolichol-linked oligosaccharide biosynthetic process"/>
    <property type="evidence" value="ECO:0007669"/>
    <property type="project" value="EnsemblFungi"/>
</dbReference>
<comment type="subcellular location">
    <subcellularLocation>
        <location evidence="2 16">Endoplasmic reticulum membrane</location>
    </subcellularLocation>
</comment>
<evidence type="ECO:0000256" key="7">
    <source>
        <dbReference type="ARBA" id="ARBA00019218"/>
    </source>
</evidence>
<dbReference type="PANTHER" id="PTHR45918:SF1">
    <property type="entry name" value="ALPHA-1,3_1,6-MANNOSYLTRANSFERASE ALG2"/>
    <property type="match status" value="1"/>
</dbReference>
<dbReference type="AlphaFoldDB" id="A0A1B7SDJ0"/>
<dbReference type="GO" id="GO:0004378">
    <property type="term" value="F:GDP-Man:Man(1)GlcNAc(2)-PP-Dol alpha-1,3-mannosyltransferase activity"/>
    <property type="evidence" value="ECO:0007669"/>
    <property type="project" value="UniProtKB-UniRule"/>
</dbReference>
<dbReference type="EC" id="2.4.1.257" evidence="5 16"/>
<proteinExistence type="inferred from homology"/>
<keyword evidence="20" id="KW-1185">Reference proteome</keyword>
<dbReference type="OrthoDB" id="448893at2759"/>
<evidence type="ECO:0000256" key="12">
    <source>
        <dbReference type="ARBA" id="ARBA00022989"/>
    </source>
</evidence>
<dbReference type="Pfam" id="PF00534">
    <property type="entry name" value="Glycos_transf_1"/>
    <property type="match status" value="1"/>
</dbReference>
<comment type="function">
    <text evidence="1 16">Mannosylates Man(2)GlcNAc(2)-dolichol diphosphate and Man(1)GlcNAc(2)-dolichol diphosphate to form Man(3)GlcNAc(2)-dolichol diphosphate.</text>
</comment>
<keyword evidence="8 16" id="KW-0328">Glycosyltransferase</keyword>
<reference evidence="19" key="1">
    <citation type="journal article" date="2021" name="Open Biol.">
        <title>Shared evolutionary footprints suggest mitochondrial oxidative damage underlies multiple complex I losses in fungi.</title>
        <authorList>
            <person name="Schikora-Tamarit M.A."/>
            <person name="Marcet-Houben M."/>
            <person name="Nosek J."/>
            <person name="Gabaldon T."/>
        </authorList>
    </citation>
    <scope>NUCLEOTIDE SEQUENCE</scope>
    <source>
        <strain evidence="19">NCAIM Y.01608</strain>
    </source>
</reference>
<evidence type="ECO:0000256" key="13">
    <source>
        <dbReference type="ARBA" id="ARBA00023136"/>
    </source>
</evidence>
<evidence type="ECO:0000313" key="19">
    <source>
        <dbReference type="EMBL" id="KAH3667611.1"/>
    </source>
</evidence>
<comment type="similarity">
    <text evidence="4 16">Belongs to the glycosyltransferase group 1 family.</text>
</comment>
<keyword evidence="9 16" id="KW-0808">Transferase</keyword>
<name>A0A1B7SDJ0_9ASCO</name>
<dbReference type="InterPro" id="IPR028098">
    <property type="entry name" value="Glyco_trans_4-like_N"/>
</dbReference>
<evidence type="ECO:0000256" key="15">
    <source>
        <dbReference type="ARBA" id="ARBA00045104"/>
    </source>
</evidence>
<protein>
    <recommendedName>
        <fullName evidence="7 16">Alpha-1,3/1,6-mannosyltransferase ALG2</fullName>
        <ecNumber evidence="6 16">2.4.1.132</ecNumber>
        <ecNumber evidence="5 16">2.4.1.257</ecNumber>
    </recommendedName>
    <alternativeName>
        <fullName evidence="16">GDP-Man:Man(1)GlcNAc(2)-PP-Dol alpha-1,3-mannosyltransferase</fullName>
    </alternativeName>
</protein>
<evidence type="ECO:0000256" key="11">
    <source>
        <dbReference type="ARBA" id="ARBA00022824"/>
    </source>
</evidence>
<keyword evidence="13" id="KW-0472">Membrane</keyword>